<dbReference type="Proteomes" id="UP000828390">
    <property type="component" value="Unassembled WGS sequence"/>
</dbReference>
<proteinExistence type="predicted"/>
<organism evidence="1 2">
    <name type="scientific">Dreissena polymorpha</name>
    <name type="common">Zebra mussel</name>
    <name type="synonym">Mytilus polymorpha</name>
    <dbReference type="NCBI Taxonomy" id="45954"/>
    <lineage>
        <taxon>Eukaryota</taxon>
        <taxon>Metazoa</taxon>
        <taxon>Spiralia</taxon>
        <taxon>Lophotrochozoa</taxon>
        <taxon>Mollusca</taxon>
        <taxon>Bivalvia</taxon>
        <taxon>Autobranchia</taxon>
        <taxon>Heteroconchia</taxon>
        <taxon>Euheterodonta</taxon>
        <taxon>Imparidentia</taxon>
        <taxon>Neoheterodontei</taxon>
        <taxon>Myida</taxon>
        <taxon>Dreissenoidea</taxon>
        <taxon>Dreissenidae</taxon>
        <taxon>Dreissena</taxon>
    </lineage>
</organism>
<evidence type="ECO:0000313" key="2">
    <source>
        <dbReference type="Proteomes" id="UP000828390"/>
    </source>
</evidence>
<dbReference type="EMBL" id="JAIWYP010000004">
    <property type="protein sequence ID" value="KAH3842504.1"/>
    <property type="molecule type" value="Genomic_DNA"/>
</dbReference>
<accession>A0A9D4QT51</accession>
<name>A0A9D4QT51_DREPO</name>
<protein>
    <submittedName>
        <fullName evidence="1">Uncharacterized protein</fullName>
    </submittedName>
</protein>
<evidence type="ECO:0000313" key="1">
    <source>
        <dbReference type="EMBL" id="KAH3842504.1"/>
    </source>
</evidence>
<reference evidence="1" key="1">
    <citation type="journal article" date="2019" name="bioRxiv">
        <title>The Genome of the Zebra Mussel, Dreissena polymorpha: A Resource for Invasive Species Research.</title>
        <authorList>
            <person name="McCartney M.A."/>
            <person name="Auch B."/>
            <person name="Kono T."/>
            <person name="Mallez S."/>
            <person name="Zhang Y."/>
            <person name="Obille A."/>
            <person name="Becker A."/>
            <person name="Abrahante J.E."/>
            <person name="Garbe J."/>
            <person name="Badalamenti J.P."/>
            <person name="Herman A."/>
            <person name="Mangelson H."/>
            <person name="Liachko I."/>
            <person name="Sullivan S."/>
            <person name="Sone E.D."/>
            <person name="Koren S."/>
            <person name="Silverstein K.A.T."/>
            <person name="Beckman K.B."/>
            <person name="Gohl D.M."/>
        </authorList>
    </citation>
    <scope>NUCLEOTIDE SEQUENCE</scope>
    <source>
        <strain evidence="1">Duluth1</strain>
        <tissue evidence="1">Whole animal</tissue>
    </source>
</reference>
<keyword evidence="2" id="KW-1185">Reference proteome</keyword>
<reference evidence="1" key="2">
    <citation type="submission" date="2020-11" db="EMBL/GenBank/DDBJ databases">
        <authorList>
            <person name="McCartney M.A."/>
            <person name="Auch B."/>
            <person name="Kono T."/>
            <person name="Mallez S."/>
            <person name="Becker A."/>
            <person name="Gohl D.M."/>
            <person name="Silverstein K.A.T."/>
            <person name="Koren S."/>
            <person name="Bechman K.B."/>
            <person name="Herman A."/>
            <person name="Abrahante J.E."/>
            <person name="Garbe J."/>
        </authorList>
    </citation>
    <scope>NUCLEOTIDE SEQUENCE</scope>
    <source>
        <strain evidence="1">Duluth1</strain>
        <tissue evidence="1">Whole animal</tissue>
    </source>
</reference>
<dbReference type="AlphaFoldDB" id="A0A9D4QT51"/>
<gene>
    <name evidence="1" type="ORF">DPMN_116000</name>
</gene>
<comment type="caution">
    <text evidence="1">The sequence shown here is derived from an EMBL/GenBank/DDBJ whole genome shotgun (WGS) entry which is preliminary data.</text>
</comment>
<sequence>MVDGEISSDEWLDDEFIDQIGDFDLHPLDENDRQQFNSVLQDFENKPEIDAGDVDFLGNYETLGVFEWNSFYSVHCIKKCEEVPGTVRIL</sequence>